<proteinExistence type="predicted"/>
<dbReference type="InterPro" id="IPR001296">
    <property type="entry name" value="Glyco_trans_1"/>
</dbReference>
<dbReference type="PANTHER" id="PTHR12526:SF630">
    <property type="entry name" value="GLYCOSYLTRANSFERASE"/>
    <property type="match status" value="1"/>
</dbReference>
<keyword evidence="2" id="KW-0328">Glycosyltransferase</keyword>
<dbReference type="EC" id="2.4.-.-" evidence="2"/>
<dbReference type="PANTHER" id="PTHR12526">
    <property type="entry name" value="GLYCOSYLTRANSFERASE"/>
    <property type="match status" value="1"/>
</dbReference>
<evidence type="ECO:0000259" key="1">
    <source>
        <dbReference type="Pfam" id="PF00534"/>
    </source>
</evidence>
<sequence length="409" mass="45640">MKQGRIAVILKGYPRLSETFIAQEILNLQKAGLPLELVSLRHPTDTKRHPVHHEITAPVNYLPEYIKDERARVFSGWKIARKLPGYKKARNVWLRDLTRDRTPNRMRRFFQACVAAAELPQDTRWLYGHFIHTPGSVTRYAAIMRGLPFSFSAHAKDIWTSPDWELSEKLNDARWTVTCTKGGADHLASLAEKGNAVRLVYHGLDLERFPVPDSEPSNRDGSDPYNPIRLLSVGRAVEKKGLDTLLRALALLPEDLHWRWIHIAGGPLLSDLKALGQELGLSDRLEFLGSQAQSRVLQAYRESDLFVLPCRIAADGDRDGLPNVIVEAQSQRLPVVSSPISGIPELIAHGKNGLLVEPDNPPALALALEQAARDPSARQAMGQAGMDRVRSDFDAANEIDLLLELLQAD</sequence>
<keyword evidence="3" id="KW-1185">Reference proteome</keyword>
<gene>
    <name evidence="2" type="ORF">ACFQ14_00950</name>
</gene>
<accession>A0ABW3FB81</accession>
<keyword evidence="2" id="KW-0808">Transferase</keyword>
<dbReference type="EMBL" id="JBHTJV010000002">
    <property type="protein sequence ID" value="MFD0914968.1"/>
    <property type="molecule type" value="Genomic_DNA"/>
</dbReference>
<feature type="domain" description="Glycosyl transferase family 1" evidence="1">
    <location>
        <begin position="226"/>
        <end position="385"/>
    </location>
</feature>
<reference evidence="3" key="1">
    <citation type="journal article" date="2019" name="Int. J. Syst. Evol. Microbiol.">
        <title>The Global Catalogue of Microorganisms (GCM) 10K type strain sequencing project: providing services to taxonomists for standard genome sequencing and annotation.</title>
        <authorList>
            <consortium name="The Broad Institute Genomics Platform"/>
            <consortium name="The Broad Institute Genome Sequencing Center for Infectious Disease"/>
            <person name="Wu L."/>
            <person name="Ma J."/>
        </authorList>
    </citation>
    <scope>NUCLEOTIDE SEQUENCE [LARGE SCALE GENOMIC DNA]</scope>
    <source>
        <strain evidence="3">CCUG 60023</strain>
    </source>
</reference>
<name>A0ABW3FB81_9HYPH</name>
<evidence type="ECO:0000313" key="3">
    <source>
        <dbReference type="Proteomes" id="UP001597101"/>
    </source>
</evidence>
<comment type="caution">
    <text evidence="2">The sequence shown here is derived from an EMBL/GenBank/DDBJ whole genome shotgun (WGS) entry which is preliminary data.</text>
</comment>
<dbReference type="CDD" id="cd03801">
    <property type="entry name" value="GT4_PimA-like"/>
    <property type="match status" value="1"/>
</dbReference>
<dbReference type="Proteomes" id="UP001597101">
    <property type="component" value="Unassembled WGS sequence"/>
</dbReference>
<evidence type="ECO:0000313" key="2">
    <source>
        <dbReference type="EMBL" id="MFD0914968.1"/>
    </source>
</evidence>
<organism evidence="2 3">
    <name type="scientific">Pseudahrensia aquimaris</name>
    <dbReference type="NCBI Taxonomy" id="744461"/>
    <lineage>
        <taxon>Bacteria</taxon>
        <taxon>Pseudomonadati</taxon>
        <taxon>Pseudomonadota</taxon>
        <taxon>Alphaproteobacteria</taxon>
        <taxon>Hyphomicrobiales</taxon>
        <taxon>Ahrensiaceae</taxon>
        <taxon>Pseudahrensia</taxon>
    </lineage>
</organism>
<dbReference type="Pfam" id="PF00534">
    <property type="entry name" value="Glycos_transf_1"/>
    <property type="match status" value="1"/>
</dbReference>
<protein>
    <submittedName>
        <fullName evidence="2">Glycosyltransferase family 4 protein</fullName>
        <ecNumber evidence="2">2.4.-.-</ecNumber>
    </submittedName>
</protein>
<dbReference type="SUPFAM" id="SSF53756">
    <property type="entry name" value="UDP-Glycosyltransferase/glycogen phosphorylase"/>
    <property type="match status" value="1"/>
</dbReference>
<dbReference type="Gene3D" id="3.40.50.2000">
    <property type="entry name" value="Glycogen Phosphorylase B"/>
    <property type="match status" value="2"/>
</dbReference>
<dbReference type="RefSeq" id="WP_377210822.1">
    <property type="nucleotide sequence ID" value="NZ_JBHTJV010000002.1"/>
</dbReference>
<dbReference type="GO" id="GO:0016757">
    <property type="term" value="F:glycosyltransferase activity"/>
    <property type="evidence" value="ECO:0007669"/>
    <property type="project" value="UniProtKB-KW"/>
</dbReference>